<dbReference type="AlphaFoldDB" id="A0A3D8IQK4"/>
<keyword evidence="3" id="KW-1185">Reference proteome</keyword>
<proteinExistence type="predicted"/>
<name>A0A3D8IQK4_9HELI</name>
<evidence type="ECO:0000313" key="2">
    <source>
        <dbReference type="EMBL" id="RDU67472.1"/>
    </source>
</evidence>
<evidence type="ECO:0000313" key="3">
    <source>
        <dbReference type="Proteomes" id="UP000256379"/>
    </source>
</evidence>
<sequence length="314" mass="36873">MILVVSDVFDAHADLVCSQLNKAFFRLNLDIASLQNTSLSFDGEKWEIIFQDSKIKSTEISCIWFRRAFVELNSQEYELQNDIHFRLFKNEWNAILNGLWAYLKKIPALNPLKEAYAGENKFYQIMVAKEVGFQLPKMLVSNKKQQCINFLKQQKSIFKVFNQDFYLKNEKLKGIYTNIISQSDFDDFDARQNPILLQEYVSKSYEVRYTFVENKHFVCKIDSQQSKIANIDWRKYDLAHTPHEAIKPPEEIAMKVNLFSQQMGLKYGAIDFIVMPNNTWIFLEINCFGQWMWIETLSGLNISHAIASWLDSYN</sequence>
<evidence type="ECO:0000259" key="1">
    <source>
        <dbReference type="Pfam" id="PF08443"/>
    </source>
</evidence>
<dbReference type="RefSeq" id="WP_115542000.1">
    <property type="nucleotide sequence ID" value="NZ_NXLQ01000001.1"/>
</dbReference>
<gene>
    <name evidence="2" type="ORF">CQA53_00110</name>
</gene>
<dbReference type="OrthoDB" id="583309at2"/>
<feature type="domain" description="ATP-grasp fold RimK-type" evidence="1">
    <location>
        <begin position="120"/>
        <end position="310"/>
    </location>
</feature>
<comment type="caution">
    <text evidence="2">The sequence shown here is derived from an EMBL/GenBank/DDBJ whole genome shotgun (WGS) entry which is preliminary data.</text>
</comment>
<accession>A0A3D8IQK4</accession>
<protein>
    <recommendedName>
        <fullName evidence="1">ATP-grasp fold RimK-type domain-containing protein</fullName>
    </recommendedName>
</protein>
<reference evidence="2 3" key="1">
    <citation type="submission" date="2018-04" db="EMBL/GenBank/DDBJ databases">
        <title>Novel Campyloabacter and Helicobacter Species and Strains.</title>
        <authorList>
            <person name="Mannion A.J."/>
            <person name="Shen Z."/>
            <person name="Fox J.G."/>
        </authorList>
    </citation>
    <scope>NUCLEOTIDE SEQUENCE [LARGE SCALE GENOMIC DNA]</scope>
    <source>
        <strain evidence="2 3">MIT 17-337</strain>
    </source>
</reference>
<dbReference type="SUPFAM" id="SSF56059">
    <property type="entry name" value="Glutathione synthetase ATP-binding domain-like"/>
    <property type="match status" value="1"/>
</dbReference>
<dbReference type="InterPro" id="IPR013651">
    <property type="entry name" value="ATP-grasp_RimK-type"/>
</dbReference>
<dbReference type="Proteomes" id="UP000256379">
    <property type="component" value="Unassembled WGS sequence"/>
</dbReference>
<dbReference type="Pfam" id="PF08443">
    <property type="entry name" value="RimK"/>
    <property type="match status" value="1"/>
</dbReference>
<dbReference type="GO" id="GO:0018169">
    <property type="term" value="F:ribosomal S6-glutamic acid ligase activity"/>
    <property type="evidence" value="ECO:0007669"/>
    <property type="project" value="TreeGrafter"/>
</dbReference>
<dbReference type="GO" id="GO:0009432">
    <property type="term" value="P:SOS response"/>
    <property type="evidence" value="ECO:0007669"/>
    <property type="project" value="TreeGrafter"/>
</dbReference>
<dbReference type="GO" id="GO:0005737">
    <property type="term" value="C:cytoplasm"/>
    <property type="evidence" value="ECO:0007669"/>
    <property type="project" value="TreeGrafter"/>
</dbReference>
<organism evidence="2 3">
    <name type="scientific">Helicobacter didelphidarum</name>
    <dbReference type="NCBI Taxonomy" id="2040648"/>
    <lineage>
        <taxon>Bacteria</taxon>
        <taxon>Pseudomonadati</taxon>
        <taxon>Campylobacterota</taxon>
        <taxon>Epsilonproteobacteria</taxon>
        <taxon>Campylobacterales</taxon>
        <taxon>Helicobacteraceae</taxon>
        <taxon>Helicobacter</taxon>
    </lineage>
</organism>
<dbReference type="PANTHER" id="PTHR21621:SF7">
    <property type="entry name" value="RIBOSOMAL PROTEIN BS6--L-GLUTAMATE LIGASE"/>
    <property type="match status" value="1"/>
</dbReference>
<dbReference type="PANTHER" id="PTHR21621">
    <property type="entry name" value="RIBOSOMAL PROTEIN S6 MODIFICATION PROTEIN"/>
    <property type="match status" value="1"/>
</dbReference>
<dbReference type="Gene3D" id="3.30.470.20">
    <property type="entry name" value="ATP-grasp fold, B domain"/>
    <property type="match status" value="1"/>
</dbReference>
<dbReference type="EMBL" id="NXLQ01000001">
    <property type="protein sequence ID" value="RDU67472.1"/>
    <property type="molecule type" value="Genomic_DNA"/>
</dbReference>